<dbReference type="Gene3D" id="3.30.420.10">
    <property type="entry name" value="Ribonuclease H-like superfamily/Ribonuclease H"/>
    <property type="match status" value="1"/>
</dbReference>
<dbReference type="Gene3D" id="2.170.260.10">
    <property type="entry name" value="paz domain"/>
    <property type="match status" value="1"/>
</dbReference>
<dbReference type="Pfam" id="PF02171">
    <property type="entry name" value="Piwi"/>
    <property type="match status" value="1"/>
</dbReference>
<organism evidence="2 3">
    <name type="scientific">Collybia nuda</name>
    <dbReference type="NCBI Taxonomy" id="64659"/>
    <lineage>
        <taxon>Eukaryota</taxon>
        <taxon>Fungi</taxon>
        <taxon>Dikarya</taxon>
        <taxon>Basidiomycota</taxon>
        <taxon>Agaricomycotina</taxon>
        <taxon>Agaricomycetes</taxon>
        <taxon>Agaricomycetidae</taxon>
        <taxon>Agaricales</taxon>
        <taxon>Tricholomatineae</taxon>
        <taxon>Clitocybaceae</taxon>
        <taxon>Collybia</taxon>
    </lineage>
</organism>
<dbReference type="InterPro" id="IPR032473">
    <property type="entry name" value="Argonaute_Mid_dom"/>
</dbReference>
<dbReference type="OrthoDB" id="10252740at2759"/>
<evidence type="ECO:0000259" key="1">
    <source>
        <dbReference type="PROSITE" id="PS50822"/>
    </source>
</evidence>
<dbReference type="InterPro" id="IPR014811">
    <property type="entry name" value="ArgoL1"/>
</dbReference>
<dbReference type="SUPFAM" id="SSF101690">
    <property type="entry name" value="PAZ domain"/>
    <property type="match status" value="1"/>
</dbReference>
<evidence type="ECO:0000313" key="2">
    <source>
        <dbReference type="EMBL" id="KAF9458642.1"/>
    </source>
</evidence>
<comment type="caution">
    <text evidence="2">The sequence shown here is derived from an EMBL/GenBank/DDBJ whole genome shotgun (WGS) entry which is preliminary data.</text>
</comment>
<proteinExistence type="predicted"/>
<dbReference type="InterPro" id="IPR045246">
    <property type="entry name" value="Piwi_ago-like"/>
</dbReference>
<dbReference type="AlphaFoldDB" id="A0A9P5XVS8"/>
<feature type="domain" description="Piwi" evidence="1">
    <location>
        <begin position="492"/>
        <end position="804"/>
    </location>
</feature>
<dbReference type="Pfam" id="PF16487">
    <property type="entry name" value="ArgoMid"/>
    <property type="match status" value="1"/>
</dbReference>
<dbReference type="PROSITE" id="PS50822">
    <property type="entry name" value="PIWI"/>
    <property type="match status" value="1"/>
</dbReference>
<dbReference type="SUPFAM" id="SSF53098">
    <property type="entry name" value="Ribonuclease H-like"/>
    <property type="match status" value="1"/>
</dbReference>
<dbReference type="InterPro" id="IPR032474">
    <property type="entry name" value="Argonaute_N"/>
</dbReference>
<accession>A0A9P5XVS8</accession>
<dbReference type="InterPro" id="IPR003165">
    <property type="entry name" value="Piwi"/>
</dbReference>
<dbReference type="CDD" id="cd04657">
    <property type="entry name" value="Piwi_ago-like"/>
    <property type="match status" value="1"/>
</dbReference>
<gene>
    <name evidence="2" type="ORF">BDZ94DRAFT_1225972</name>
</gene>
<reference evidence="2" key="1">
    <citation type="submission" date="2020-11" db="EMBL/GenBank/DDBJ databases">
        <authorList>
            <consortium name="DOE Joint Genome Institute"/>
            <person name="Ahrendt S."/>
            <person name="Riley R."/>
            <person name="Andreopoulos W."/>
            <person name="Labutti K."/>
            <person name="Pangilinan J."/>
            <person name="Ruiz-Duenas F.J."/>
            <person name="Barrasa J.M."/>
            <person name="Sanchez-Garcia M."/>
            <person name="Camarero S."/>
            <person name="Miyauchi S."/>
            <person name="Serrano A."/>
            <person name="Linde D."/>
            <person name="Babiker R."/>
            <person name="Drula E."/>
            <person name="Ayuso-Fernandez I."/>
            <person name="Pacheco R."/>
            <person name="Padilla G."/>
            <person name="Ferreira P."/>
            <person name="Barriuso J."/>
            <person name="Kellner H."/>
            <person name="Castanera R."/>
            <person name="Alfaro M."/>
            <person name="Ramirez L."/>
            <person name="Pisabarro A.G."/>
            <person name="Kuo A."/>
            <person name="Tritt A."/>
            <person name="Lipzen A."/>
            <person name="He G."/>
            <person name="Yan M."/>
            <person name="Ng V."/>
            <person name="Cullen D."/>
            <person name="Martin F."/>
            <person name="Rosso M.-N."/>
            <person name="Henrissat B."/>
            <person name="Hibbett D."/>
            <person name="Martinez A.T."/>
            <person name="Grigoriev I.V."/>
        </authorList>
    </citation>
    <scope>NUCLEOTIDE SEQUENCE</scope>
    <source>
        <strain evidence="2">CBS 247.69</strain>
    </source>
</reference>
<protein>
    <submittedName>
        <fullName evidence="2">Piwi domain-containing protein</fullName>
    </submittedName>
</protein>
<evidence type="ECO:0000313" key="3">
    <source>
        <dbReference type="Proteomes" id="UP000807353"/>
    </source>
</evidence>
<dbReference type="PANTHER" id="PTHR22891">
    <property type="entry name" value="EUKARYOTIC TRANSLATION INITIATION FACTOR 2C"/>
    <property type="match status" value="1"/>
</dbReference>
<dbReference type="Pfam" id="PF08699">
    <property type="entry name" value="ArgoL1"/>
    <property type="match status" value="1"/>
</dbReference>
<dbReference type="SMART" id="SM00950">
    <property type="entry name" value="Piwi"/>
    <property type="match status" value="1"/>
</dbReference>
<dbReference type="InterPro" id="IPR036085">
    <property type="entry name" value="PAZ_dom_sf"/>
</dbReference>
<dbReference type="Gene3D" id="3.40.50.2300">
    <property type="match status" value="1"/>
</dbReference>
<name>A0A9P5XVS8_9AGAR</name>
<dbReference type="Proteomes" id="UP000807353">
    <property type="component" value="Unassembled WGS sequence"/>
</dbReference>
<sequence>MSTSIDRKPGTAGTKLLALTNAFEMKWAPRTSGSGYVYHYDVITPLWDSKTKEIPIGNRKGTELIMRLQEQIQPSVFNPLGAFDGKKNLFSFQQYRFTSEEFQVPWESGSSHRPKNVSIKVVFVRKINVDNLKKILMGEKGSMNPEGEAAITLNMLNVFVQATPRMQDPRIYNTKSFFTPLNKSSSDKIRPLELWRGYFQSVRPTFGKVIVNVDVTVGVIMPVGPLEKLCADHLRVRDLSRLNPPDIQKLRLFVKGLKVEIVLPGHQGKRPKTIKDLVTNVGETTFEKNGVKTTVAEHFKLIHNSIIRPRSLGVRFSRDGDFPMSVCRTVQQLFKSRTSPEIVREALAFSPASPLKRMQAIKAGWQQLHYENSPFLIGAGINVLAEPMQVKGRQLPPLQIGFKRDHIIPQRSGVWDVMRKKFITPATVRTWIVVDFAAADMEILNRFVHELHQAMMDKGISIPAPHNIIRRDPGSGVAGALLSAGRESKPDMILVILPESAASIYRDVKRFGDITVGVVTQCVKWSQKLASDAQHGRCNQYHNNLILKINAKLGGTSCVPLGPAMDYLGQLPTMVLGADVSHPGPGSALPSIAALVSSFDKRVCAYAASIRVQESRTEVIVDLTNMFAIALKTFKGKNHGLLPKRIFFFRDGVSEGEFTIVLEKELSAMKAATINEYGPDTKNWPQLTFIIVGKRHHFRFFPLDHRATDSRGNDNLHAGFVVDQDIIHPVYPDFYLQSQAGLKGTSRPSHYTVLANGGGLPLDNLQQIAFALCHCYQRSTRSVKIPAPVYYADLVCRRAKFHFDDDINFSDDMSSHSDERSHVDFYKDHFSKINEAIRDKMYFV</sequence>
<dbReference type="InterPro" id="IPR012337">
    <property type="entry name" value="RNaseH-like_sf"/>
</dbReference>
<dbReference type="EMBL" id="MU150334">
    <property type="protein sequence ID" value="KAF9458642.1"/>
    <property type="molecule type" value="Genomic_DNA"/>
</dbReference>
<dbReference type="SMART" id="SM01163">
    <property type="entry name" value="DUF1785"/>
    <property type="match status" value="1"/>
</dbReference>
<dbReference type="InterPro" id="IPR036397">
    <property type="entry name" value="RNaseH_sf"/>
</dbReference>
<dbReference type="Pfam" id="PF16486">
    <property type="entry name" value="ArgoN"/>
    <property type="match status" value="1"/>
</dbReference>
<keyword evidence="3" id="KW-1185">Reference proteome</keyword>
<dbReference type="GO" id="GO:0003676">
    <property type="term" value="F:nucleic acid binding"/>
    <property type="evidence" value="ECO:0007669"/>
    <property type="project" value="InterPro"/>
</dbReference>